<dbReference type="EMBL" id="NESP01000001">
    <property type="protein sequence ID" value="PUE59353.1"/>
    <property type="molecule type" value="Genomic_DNA"/>
</dbReference>
<organism evidence="1 2">
    <name type="scientific">Limnohabitans curvus</name>
    <dbReference type="NCBI Taxonomy" id="323423"/>
    <lineage>
        <taxon>Bacteria</taxon>
        <taxon>Pseudomonadati</taxon>
        <taxon>Pseudomonadota</taxon>
        <taxon>Betaproteobacteria</taxon>
        <taxon>Burkholderiales</taxon>
        <taxon>Comamonadaceae</taxon>
        <taxon>Limnohabitans</taxon>
    </lineage>
</organism>
<reference evidence="1 2" key="1">
    <citation type="submission" date="2017-04" db="EMBL/GenBank/DDBJ databases">
        <title>Unexpected and diverse lifestyles within the genus Limnohabitans.</title>
        <authorList>
            <person name="Kasalicky V."/>
            <person name="Mehrshad M."/>
            <person name="Andrei S.-A."/>
            <person name="Salcher M."/>
            <person name="Kratochvilova H."/>
            <person name="Simek K."/>
            <person name="Ghai R."/>
        </authorList>
    </citation>
    <scope>NUCLEOTIDE SEQUENCE [LARGE SCALE GENOMIC DNA]</scope>
    <source>
        <strain evidence="1 2">MWH-C5</strain>
    </source>
</reference>
<name>A0A315ENK3_9BURK</name>
<keyword evidence="2" id="KW-1185">Reference proteome</keyword>
<accession>A0A315ENK3</accession>
<dbReference type="Gene3D" id="1.10.10.2910">
    <property type="match status" value="1"/>
</dbReference>
<protein>
    <recommendedName>
        <fullName evidence="3">IrrE N-terminal-like domain-containing protein</fullName>
    </recommendedName>
</protein>
<dbReference type="RefSeq" id="WP_108402045.1">
    <property type="nucleotide sequence ID" value="NZ_NESP01000001.1"/>
</dbReference>
<dbReference type="AlphaFoldDB" id="A0A315ENK3"/>
<comment type="caution">
    <text evidence="1">The sequence shown here is derived from an EMBL/GenBank/DDBJ whole genome shotgun (WGS) entry which is preliminary data.</text>
</comment>
<gene>
    <name evidence="1" type="ORF">B9Z44_07090</name>
</gene>
<dbReference type="Proteomes" id="UP000251341">
    <property type="component" value="Unassembled WGS sequence"/>
</dbReference>
<evidence type="ECO:0000313" key="1">
    <source>
        <dbReference type="EMBL" id="PUE59353.1"/>
    </source>
</evidence>
<sequence length="332" mass="37015">MPDSKMQSLYSQLHSLGVSTFFARKAFPSWWEDSIASTDSGLQQAQIYLSKAFNLDIRSFDEKRIEFRQTQRKFKLSRNVSEKEVSLSAHYATGIARVVLFSIENQTPVPQEPLELRSECLTNGDSVNLTTLLQWCSAANIPVMHVDDLPGKKMTGLVVRESGKYAIILSRKGCQSEMLFWLAHELGHIACGHLNQDGFFADEKIGNNAEDDDEKQADKYGVLLLNGAEKKYTVKSLMPAKQLAVAATSMGESSQVDPGHILLNFGHHSNQFKLAKAALNELHQTSEAAIKEVNGTFFNWFTEGPISEDQLEIIQKACSYQPNLAAPKELTK</sequence>
<proteinExistence type="predicted"/>
<evidence type="ECO:0000313" key="2">
    <source>
        <dbReference type="Proteomes" id="UP000251341"/>
    </source>
</evidence>
<evidence type="ECO:0008006" key="3">
    <source>
        <dbReference type="Google" id="ProtNLM"/>
    </source>
</evidence>